<keyword evidence="15" id="KW-1185">Reference proteome</keyword>
<evidence type="ECO:0000256" key="3">
    <source>
        <dbReference type="ARBA" id="ARBA00022448"/>
    </source>
</evidence>
<keyword evidence="11" id="KW-0407">Ion channel</keyword>
<comment type="caution">
    <text evidence="14">The sequence shown here is derived from an EMBL/GenBank/DDBJ whole genome shotgun (WGS) entry which is preliminary data.</text>
</comment>
<dbReference type="RefSeq" id="WP_123224847.1">
    <property type="nucleotide sequence ID" value="NZ_RJSF01000047.1"/>
</dbReference>
<keyword evidence="10 13" id="KW-0472">Membrane</keyword>
<reference evidence="14 15" key="1">
    <citation type="submission" date="2018-11" db="EMBL/GenBank/DDBJ databases">
        <authorList>
            <person name="Li F."/>
        </authorList>
    </citation>
    <scope>NUCLEOTIDE SEQUENCE [LARGE SCALE GENOMIC DNA]</scope>
    <source>
        <strain evidence="14 15">Gsoil 818</strain>
    </source>
</reference>
<organism evidence="14 15">
    <name type="scientific">Nocardioides pocheonensis</name>
    <dbReference type="NCBI Taxonomy" id="661485"/>
    <lineage>
        <taxon>Bacteria</taxon>
        <taxon>Bacillati</taxon>
        <taxon>Actinomycetota</taxon>
        <taxon>Actinomycetes</taxon>
        <taxon>Propionibacteriales</taxon>
        <taxon>Nocardioidaceae</taxon>
        <taxon>Nocardioides</taxon>
    </lineage>
</organism>
<evidence type="ECO:0000256" key="4">
    <source>
        <dbReference type="ARBA" id="ARBA00022538"/>
    </source>
</evidence>
<comment type="similarity">
    <text evidence="2">Belongs to the TMEM175 family.</text>
</comment>
<evidence type="ECO:0000256" key="8">
    <source>
        <dbReference type="ARBA" id="ARBA00022989"/>
    </source>
</evidence>
<dbReference type="Pfam" id="PF06736">
    <property type="entry name" value="TMEM175"/>
    <property type="match status" value="1"/>
</dbReference>
<gene>
    <name evidence="14" type="ORF">EFL26_20815</name>
</gene>
<keyword evidence="4" id="KW-0633">Potassium transport</keyword>
<evidence type="ECO:0000256" key="9">
    <source>
        <dbReference type="ARBA" id="ARBA00023065"/>
    </source>
</evidence>
<accession>A0A3N0GGN0</accession>
<evidence type="ECO:0000256" key="2">
    <source>
        <dbReference type="ARBA" id="ARBA00006920"/>
    </source>
</evidence>
<evidence type="ECO:0000256" key="11">
    <source>
        <dbReference type="ARBA" id="ARBA00023303"/>
    </source>
</evidence>
<dbReference type="EMBL" id="RJSF01000047">
    <property type="protein sequence ID" value="RNM11617.1"/>
    <property type="molecule type" value="Genomic_DNA"/>
</dbReference>
<evidence type="ECO:0000256" key="5">
    <source>
        <dbReference type="ARBA" id="ARBA00022692"/>
    </source>
</evidence>
<feature type="transmembrane region" description="Helical" evidence="13">
    <location>
        <begin position="128"/>
        <end position="148"/>
    </location>
</feature>
<evidence type="ECO:0000256" key="6">
    <source>
        <dbReference type="ARBA" id="ARBA00022826"/>
    </source>
</evidence>
<name>A0A3N0GGN0_9ACTN</name>
<keyword evidence="3" id="KW-0813">Transport</keyword>
<feature type="transmembrane region" description="Helical" evidence="13">
    <location>
        <begin position="61"/>
        <end position="81"/>
    </location>
</feature>
<dbReference type="GO" id="GO:0015252">
    <property type="term" value="F:proton channel activity"/>
    <property type="evidence" value="ECO:0007669"/>
    <property type="project" value="InterPro"/>
</dbReference>
<feature type="transmembrane region" description="Helical" evidence="13">
    <location>
        <begin position="20"/>
        <end position="41"/>
    </location>
</feature>
<keyword evidence="5 13" id="KW-0812">Transmembrane</keyword>
<keyword evidence="9" id="KW-0406">Ion transport</keyword>
<protein>
    <submittedName>
        <fullName evidence="14">DUF1211 domain-containing protein</fullName>
    </submittedName>
</protein>
<evidence type="ECO:0000256" key="10">
    <source>
        <dbReference type="ARBA" id="ARBA00023136"/>
    </source>
</evidence>
<dbReference type="AlphaFoldDB" id="A0A3N0GGN0"/>
<dbReference type="GO" id="GO:0005267">
    <property type="term" value="F:potassium channel activity"/>
    <property type="evidence" value="ECO:0007669"/>
    <property type="project" value="UniProtKB-KW"/>
</dbReference>
<evidence type="ECO:0000256" key="1">
    <source>
        <dbReference type="ARBA" id="ARBA00004141"/>
    </source>
</evidence>
<evidence type="ECO:0000256" key="7">
    <source>
        <dbReference type="ARBA" id="ARBA00022958"/>
    </source>
</evidence>
<evidence type="ECO:0000313" key="14">
    <source>
        <dbReference type="EMBL" id="RNM11617.1"/>
    </source>
</evidence>
<evidence type="ECO:0000256" key="12">
    <source>
        <dbReference type="ARBA" id="ARBA00034430"/>
    </source>
</evidence>
<evidence type="ECO:0000313" key="15">
    <source>
        <dbReference type="Proteomes" id="UP000279994"/>
    </source>
</evidence>
<comment type="catalytic activity">
    <reaction evidence="12">
        <text>K(+)(in) = K(+)(out)</text>
        <dbReference type="Rhea" id="RHEA:29463"/>
        <dbReference type="ChEBI" id="CHEBI:29103"/>
    </reaction>
</comment>
<dbReference type="GO" id="GO:0016020">
    <property type="term" value="C:membrane"/>
    <property type="evidence" value="ECO:0007669"/>
    <property type="project" value="UniProtKB-SubCell"/>
</dbReference>
<keyword evidence="7" id="KW-0630">Potassium</keyword>
<dbReference type="OrthoDB" id="7626281at2"/>
<sequence>MHLLNRLLPPLRPSAQPTFAWSRVEAFIDGLYAIAATLLVLELKPPRTAPGHLGHALLDQWPIYLVYALGFIQMIGGWAASRRLGSMLARADHYVVLMTMVALMSFVLTPFTFAVLSDAVHDRHDFVSGIRLLSLVLGASLIGLAGNMTYIRRRGYFREGLPTEAFERAYLASVTVWVLPLLALGLSYVVGPWAITPIVVMSVLSLLPFDLPGDAAL</sequence>
<keyword evidence="8 13" id="KW-1133">Transmembrane helix</keyword>
<keyword evidence="6" id="KW-0631">Potassium channel</keyword>
<dbReference type="Proteomes" id="UP000279994">
    <property type="component" value="Unassembled WGS sequence"/>
</dbReference>
<evidence type="ECO:0000256" key="13">
    <source>
        <dbReference type="SAM" id="Phobius"/>
    </source>
</evidence>
<proteinExistence type="inferred from homology"/>
<dbReference type="InterPro" id="IPR010617">
    <property type="entry name" value="TMEM175-like"/>
</dbReference>
<comment type="subcellular location">
    <subcellularLocation>
        <location evidence="1">Membrane</location>
        <topology evidence="1">Multi-pass membrane protein</topology>
    </subcellularLocation>
</comment>
<feature type="transmembrane region" description="Helical" evidence="13">
    <location>
        <begin position="93"/>
        <end position="116"/>
    </location>
</feature>
<feature type="transmembrane region" description="Helical" evidence="13">
    <location>
        <begin position="169"/>
        <end position="188"/>
    </location>
</feature>